<protein>
    <recommendedName>
        <fullName evidence="16">UDP-N-acetylenolpyruvoylglucosamine reductase</fullName>
        <ecNumber evidence="16">1.3.1.98</ecNumber>
    </recommendedName>
    <alternativeName>
        <fullName evidence="16">UDP-N-acetylmuramate dehydrogenase</fullName>
    </alternativeName>
</protein>
<dbReference type="Gene3D" id="3.30.465.10">
    <property type="match status" value="1"/>
</dbReference>
<keyword evidence="12 16" id="KW-0560">Oxidoreductase</keyword>
<keyword evidence="14 16" id="KW-0961">Cell wall biogenesis/degradation</keyword>
<evidence type="ECO:0000256" key="16">
    <source>
        <dbReference type="HAMAP-Rule" id="MF_00037"/>
    </source>
</evidence>
<proteinExistence type="inferred from homology"/>
<dbReference type="NCBIfam" id="TIGR00179">
    <property type="entry name" value="murB"/>
    <property type="match status" value="1"/>
</dbReference>
<gene>
    <name evidence="16" type="primary">murB</name>
    <name evidence="18" type="ORF">COS93_00560</name>
</gene>
<evidence type="ECO:0000313" key="19">
    <source>
        <dbReference type="Proteomes" id="UP000228777"/>
    </source>
</evidence>
<dbReference type="PROSITE" id="PS51387">
    <property type="entry name" value="FAD_PCMH"/>
    <property type="match status" value="1"/>
</dbReference>
<evidence type="ECO:0000256" key="15">
    <source>
        <dbReference type="ARBA" id="ARBA00048914"/>
    </source>
</evidence>
<comment type="function">
    <text evidence="2 16">Cell wall formation.</text>
</comment>
<dbReference type="InterPro" id="IPR016166">
    <property type="entry name" value="FAD-bd_PCMH"/>
</dbReference>
<dbReference type="Proteomes" id="UP000228777">
    <property type="component" value="Unassembled WGS sequence"/>
</dbReference>
<evidence type="ECO:0000256" key="11">
    <source>
        <dbReference type="ARBA" id="ARBA00022984"/>
    </source>
</evidence>
<evidence type="ECO:0000256" key="12">
    <source>
        <dbReference type="ARBA" id="ARBA00023002"/>
    </source>
</evidence>
<feature type="active site" evidence="16">
    <location>
        <position position="323"/>
    </location>
</feature>
<dbReference type="EC" id="1.3.1.98" evidence="16"/>
<comment type="cofactor">
    <cofactor evidence="1 16">
        <name>FAD</name>
        <dbReference type="ChEBI" id="CHEBI:57692"/>
    </cofactor>
</comment>
<dbReference type="GO" id="GO:0071555">
    <property type="term" value="P:cell wall organization"/>
    <property type="evidence" value="ECO:0007669"/>
    <property type="project" value="UniProtKB-KW"/>
</dbReference>
<dbReference type="Gene3D" id="3.30.43.10">
    <property type="entry name" value="Uridine Diphospho-n-acetylenolpyruvylglucosamine Reductase, domain 2"/>
    <property type="match status" value="1"/>
</dbReference>
<dbReference type="InterPro" id="IPR036318">
    <property type="entry name" value="FAD-bd_PCMH-like_sf"/>
</dbReference>
<keyword evidence="6 16" id="KW-0132">Cell division</keyword>
<evidence type="ECO:0000256" key="5">
    <source>
        <dbReference type="ARBA" id="ARBA00022490"/>
    </source>
</evidence>
<dbReference type="Gene3D" id="3.90.78.10">
    <property type="entry name" value="UDP-N-acetylenolpyruvoylglucosamine reductase, C-terminal domain"/>
    <property type="match status" value="1"/>
</dbReference>
<evidence type="ECO:0000256" key="1">
    <source>
        <dbReference type="ARBA" id="ARBA00001974"/>
    </source>
</evidence>
<comment type="pathway">
    <text evidence="4 16">Cell wall biogenesis; peptidoglycan biosynthesis.</text>
</comment>
<dbReference type="InterPro" id="IPR011601">
    <property type="entry name" value="MurB_C"/>
</dbReference>
<dbReference type="PANTHER" id="PTHR21071:SF4">
    <property type="entry name" value="UDP-N-ACETYLENOLPYRUVOYLGLUCOSAMINE REDUCTASE"/>
    <property type="match status" value="1"/>
</dbReference>
<keyword evidence="9 16" id="KW-0521">NADP</keyword>
<evidence type="ECO:0000256" key="7">
    <source>
        <dbReference type="ARBA" id="ARBA00022630"/>
    </source>
</evidence>
<evidence type="ECO:0000259" key="17">
    <source>
        <dbReference type="PROSITE" id="PS51387"/>
    </source>
</evidence>
<evidence type="ECO:0000256" key="13">
    <source>
        <dbReference type="ARBA" id="ARBA00023306"/>
    </source>
</evidence>
<dbReference type="NCBIfam" id="NF010480">
    <property type="entry name" value="PRK13905.1"/>
    <property type="match status" value="1"/>
</dbReference>
<comment type="catalytic activity">
    <reaction evidence="15 16">
        <text>UDP-N-acetyl-alpha-D-muramate + NADP(+) = UDP-N-acetyl-3-O-(1-carboxyvinyl)-alpha-D-glucosamine + NADPH + H(+)</text>
        <dbReference type="Rhea" id="RHEA:12248"/>
        <dbReference type="ChEBI" id="CHEBI:15378"/>
        <dbReference type="ChEBI" id="CHEBI:57783"/>
        <dbReference type="ChEBI" id="CHEBI:58349"/>
        <dbReference type="ChEBI" id="CHEBI:68483"/>
        <dbReference type="ChEBI" id="CHEBI:70757"/>
        <dbReference type="EC" id="1.3.1.98"/>
    </reaction>
</comment>
<dbReference type="HAMAP" id="MF_00037">
    <property type="entry name" value="MurB"/>
    <property type="match status" value="1"/>
</dbReference>
<feature type="active site" evidence="16">
    <location>
        <position position="180"/>
    </location>
</feature>
<organism evidence="18 19">
    <name type="scientific">bacterium (Candidatus Gribaldobacteria) CG07_land_8_20_14_0_80_33_18</name>
    <dbReference type="NCBI Taxonomy" id="2014272"/>
    <lineage>
        <taxon>Bacteria</taxon>
        <taxon>Candidatus Gribaldobacteria</taxon>
    </lineage>
</organism>
<evidence type="ECO:0000256" key="6">
    <source>
        <dbReference type="ARBA" id="ARBA00022618"/>
    </source>
</evidence>
<evidence type="ECO:0000256" key="14">
    <source>
        <dbReference type="ARBA" id="ARBA00023316"/>
    </source>
</evidence>
<evidence type="ECO:0000256" key="3">
    <source>
        <dbReference type="ARBA" id="ARBA00004496"/>
    </source>
</evidence>
<comment type="subcellular location">
    <subcellularLocation>
        <location evidence="3 16">Cytoplasm</location>
    </subcellularLocation>
</comment>
<feature type="domain" description="FAD-binding PCMH-type" evidence="17">
    <location>
        <begin position="36"/>
        <end position="214"/>
    </location>
</feature>
<dbReference type="InterPro" id="IPR003170">
    <property type="entry name" value="MurB"/>
</dbReference>
<dbReference type="AlphaFoldDB" id="A0A2M6Z424"/>
<reference evidence="19" key="1">
    <citation type="submission" date="2017-09" db="EMBL/GenBank/DDBJ databases">
        <title>Depth-based differentiation of microbial function through sediment-hosted aquifers and enrichment of novel symbionts in the deep terrestrial subsurface.</title>
        <authorList>
            <person name="Probst A.J."/>
            <person name="Ladd B."/>
            <person name="Jarett J.K."/>
            <person name="Geller-Mcgrath D.E."/>
            <person name="Sieber C.M.K."/>
            <person name="Emerson J.B."/>
            <person name="Anantharaman K."/>
            <person name="Thomas B.C."/>
            <person name="Malmstrom R."/>
            <person name="Stieglmeier M."/>
            <person name="Klingl A."/>
            <person name="Woyke T."/>
            <person name="Ryan C.M."/>
            <person name="Banfield J.F."/>
        </authorList>
    </citation>
    <scope>NUCLEOTIDE SEQUENCE [LARGE SCALE GENOMIC DNA]</scope>
</reference>
<sequence>MQSAKLKTKMQNDKSKFKINRKFKKNVLLRDYTTFKIGGPAKYFFEAKTEEDLIEAIKFVYQKKLPFFVLGGGSNILFSNEGFEGMIIRCQISNIKCQNSKIYTEAGVKLSDLVKLSSDKGLSGLEWVAGIPGTVGGAIWGNAGAFGKSIADIIKEVKIFNAKELRIKNYELRDCKFGYRESIFKKNKNLIILSCLLELKKGKRKEIRKKIKKNIDYRIKNHPLNFSSAGCVFKNYESRIRNQGLMKKFSELKEFNKKREIPAAWLIEKCGLKGRKIGGAQVSEKHANFIVNLRKASSNDIIKLINLVKKKVKEKFDIKLEKEIQII</sequence>
<feature type="active site" description="Proton donor" evidence="16">
    <location>
        <position position="231"/>
    </location>
</feature>
<dbReference type="InterPro" id="IPR016169">
    <property type="entry name" value="FAD-bd_PCMH_sub2"/>
</dbReference>
<dbReference type="GO" id="GO:0008360">
    <property type="term" value="P:regulation of cell shape"/>
    <property type="evidence" value="ECO:0007669"/>
    <property type="project" value="UniProtKB-KW"/>
</dbReference>
<dbReference type="SUPFAM" id="SSF56176">
    <property type="entry name" value="FAD-binding/transporter-associated domain-like"/>
    <property type="match status" value="1"/>
</dbReference>
<dbReference type="PANTHER" id="PTHR21071">
    <property type="entry name" value="UDP-N-ACETYLENOLPYRUVOYLGLUCOSAMINE REDUCTASE"/>
    <property type="match status" value="1"/>
</dbReference>
<dbReference type="GO" id="GO:0051301">
    <property type="term" value="P:cell division"/>
    <property type="evidence" value="ECO:0007669"/>
    <property type="project" value="UniProtKB-KW"/>
</dbReference>
<dbReference type="EMBL" id="PEWP01000013">
    <property type="protein sequence ID" value="PIU47130.1"/>
    <property type="molecule type" value="Genomic_DNA"/>
</dbReference>
<evidence type="ECO:0000256" key="10">
    <source>
        <dbReference type="ARBA" id="ARBA00022960"/>
    </source>
</evidence>
<evidence type="ECO:0000256" key="8">
    <source>
        <dbReference type="ARBA" id="ARBA00022827"/>
    </source>
</evidence>
<keyword evidence="10 16" id="KW-0133">Cell shape</keyword>
<keyword evidence="5 16" id="KW-0963">Cytoplasm</keyword>
<comment type="caution">
    <text evidence="18">The sequence shown here is derived from an EMBL/GenBank/DDBJ whole genome shotgun (WGS) entry which is preliminary data.</text>
</comment>
<dbReference type="Pfam" id="PF01565">
    <property type="entry name" value="FAD_binding_4"/>
    <property type="match status" value="1"/>
</dbReference>
<keyword evidence="8 16" id="KW-0274">FAD</keyword>
<keyword evidence="7 16" id="KW-0285">Flavoprotein</keyword>
<evidence type="ECO:0000256" key="9">
    <source>
        <dbReference type="ARBA" id="ARBA00022857"/>
    </source>
</evidence>
<dbReference type="InterPro" id="IPR006094">
    <property type="entry name" value="Oxid_FAD_bind_N"/>
</dbReference>
<dbReference type="UniPathway" id="UPA00219"/>
<dbReference type="InterPro" id="IPR016167">
    <property type="entry name" value="FAD-bd_PCMH_sub1"/>
</dbReference>
<dbReference type="InterPro" id="IPR036635">
    <property type="entry name" value="MurB_C_sf"/>
</dbReference>
<dbReference type="GO" id="GO:0071949">
    <property type="term" value="F:FAD binding"/>
    <property type="evidence" value="ECO:0007669"/>
    <property type="project" value="InterPro"/>
</dbReference>
<keyword evidence="13 16" id="KW-0131">Cell cycle</keyword>
<name>A0A2M6Z424_9BACT</name>
<evidence type="ECO:0000313" key="18">
    <source>
        <dbReference type="EMBL" id="PIU47130.1"/>
    </source>
</evidence>
<accession>A0A2M6Z424</accession>
<keyword evidence="11 16" id="KW-0573">Peptidoglycan synthesis</keyword>
<dbReference type="Pfam" id="PF02873">
    <property type="entry name" value="MurB_C"/>
    <property type="match status" value="1"/>
</dbReference>
<dbReference type="SUPFAM" id="SSF56194">
    <property type="entry name" value="Uridine diphospho-N-Acetylenolpyruvylglucosamine reductase, MurB, C-terminal domain"/>
    <property type="match status" value="1"/>
</dbReference>
<evidence type="ECO:0000256" key="4">
    <source>
        <dbReference type="ARBA" id="ARBA00004752"/>
    </source>
</evidence>
<dbReference type="GO" id="GO:0005829">
    <property type="term" value="C:cytosol"/>
    <property type="evidence" value="ECO:0007669"/>
    <property type="project" value="TreeGrafter"/>
</dbReference>
<comment type="similarity">
    <text evidence="16">Belongs to the MurB family.</text>
</comment>
<evidence type="ECO:0000256" key="2">
    <source>
        <dbReference type="ARBA" id="ARBA00003921"/>
    </source>
</evidence>
<dbReference type="GO" id="GO:0008762">
    <property type="term" value="F:UDP-N-acetylmuramate dehydrogenase activity"/>
    <property type="evidence" value="ECO:0007669"/>
    <property type="project" value="UniProtKB-UniRule"/>
</dbReference>
<dbReference type="GO" id="GO:0009252">
    <property type="term" value="P:peptidoglycan biosynthetic process"/>
    <property type="evidence" value="ECO:0007669"/>
    <property type="project" value="UniProtKB-UniRule"/>
</dbReference>